<evidence type="ECO:0000256" key="12">
    <source>
        <dbReference type="ARBA" id="ARBA00023306"/>
    </source>
</evidence>
<name>A0A1E3PGT5_9ASCO</name>
<reference evidence="19 20" key="1">
    <citation type="journal article" date="2016" name="Proc. Natl. Acad. Sci. U.S.A.">
        <title>Comparative genomics of biotechnologically important yeasts.</title>
        <authorList>
            <person name="Riley R."/>
            <person name="Haridas S."/>
            <person name="Wolfe K.H."/>
            <person name="Lopes M.R."/>
            <person name="Hittinger C.T."/>
            <person name="Goeker M."/>
            <person name="Salamov A.A."/>
            <person name="Wisecaver J.H."/>
            <person name="Long T.M."/>
            <person name="Calvey C.H."/>
            <person name="Aerts A.L."/>
            <person name="Barry K.W."/>
            <person name="Choi C."/>
            <person name="Clum A."/>
            <person name="Coughlan A.Y."/>
            <person name="Deshpande S."/>
            <person name="Douglass A.P."/>
            <person name="Hanson S.J."/>
            <person name="Klenk H.-P."/>
            <person name="LaButti K.M."/>
            <person name="Lapidus A."/>
            <person name="Lindquist E.A."/>
            <person name="Lipzen A.M."/>
            <person name="Meier-Kolthoff J.P."/>
            <person name="Ohm R.A."/>
            <person name="Otillar R.P."/>
            <person name="Pangilinan J.L."/>
            <person name="Peng Y."/>
            <person name="Rokas A."/>
            <person name="Rosa C.A."/>
            <person name="Scheuner C."/>
            <person name="Sibirny A.A."/>
            <person name="Slot J.C."/>
            <person name="Stielow J.B."/>
            <person name="Sun H."/>
            <person name="Kurtzman C.P."/>
            <person name="Blackwell M."/>
            <person name="Grigoriev I.V."/>
            <person name="Jeffries T.W."/>
        </authorList>
    </citation>
    <scope>NUCLEOTIDE SEQUENCE [LARGE SCALE GENOMIC DNA]</scope>
    <source>
        <strain evidence="19 20">DSM 6958</strain>
    </source>
</reference>
<evidence type="ECO:0000256" key="6">
    <source>
        <dbReference type="ARBA" id="ARBA00022618"/>
    </source>
</evidence>
<evidence type="ECO:0000256" key="13">
    <source>
        <dbReference type="PIRSR" id="PIRSR637770-1"/>
    </source>
</evidence>
<dbReference type="FunFam" id="1.10.510.10:FF:000097">
    <property type="entry name" value="Putative cyclin-dependent kinase 7"/>
    <property type="match status" value="1"/>
</dbReference>
<keyword evidence="10 14" id="KW-0067">ATP-binding</keyword>
<evidence type="ECO:0000259" key="18">
    <source>
        <dbReference type="PROSITE" id="PS50011"/>
    </source>
</evidence>
<evidence type="ECO:0000256" key="14">
    <source>
        <dbReference type="PIRSR" id="PIRSR637770-2"/>
    </source>
</evidence>
<dbReference type="InterPro" id="IPR011009">
    <property type="entry name" value="Kinase-like_dom_sf"/>
</dbReference>
<keyword evidence="9 19" id="KW-0418">Kinase</keyword>
<evidence type="ECO:0000313" key="20">
    <source>
        <dbReference type="Proteomes" id="UP000095009"/>
    </source>
</evidence>
<dbReference type="EC" id="2.7.11.23" evidence="3"/>
<evidence type="ECO:0000256" key="3">
    <source>
        <dbReference type="ARBA" id="ARBA00012409"/>
    </source>
</evidence>
<dbReference type="PROSITE" id="PS00107">
    <property type="entry name" value="PROTEIN_KINASE_ATP"/>
    <property type="match status" value="1"/>
</dbReference>
<dbReference type="GO" id="GO:0140836">
    <property type="term" value="F:RNA polymerase II CTD heptapeptide repeat S5 kinase activity"/>
    <property type="evidence" value="ECO:0007669"/>
    <property type="project" value="EnsemblFungi"/>
</dbReference>
<evidence type="ECO:0000256" key="8">
    <source>
        <dbReference type="ARBA" id="ARBA00022741"/>
    </source>
</evidence>
<dbReference type="GO" id="GO:0005737">
    <property type="term" value="C:cytoplasm"/>
    <property type="evidence" value="ECO:0007669"/>
    <property type="project" value="TreeGrafter"/>
</dbReference>
<dbReference type="GO" id="GO:0060261">
    <property type="term" value="P:positive regulation of transcription initiation by RNA polymerase II"/>
    <property type="evidence" value="ECO:0007669"/>
    <property type="project" value="EnsemblFungi"/>
</dbReference>
<dbReference type="PROSITE" id="PS50011">
    <property type="entry name" value="PROTEIN_KINASE_DOM"/>
    <property type="match status" value="1"/>
</dbReference>
<evidence type="ECO:0000256" key="1">
    <source>
        <dbReference type="ARBA" id="ARBA00004123"/>
    </source>
</evidence>
<dbReference type="Gene3D" id="1.10.510.10">
    <property type="entry name" value="Transferase(Phosphotransferase) domain 1"/>
    <property type="match status" value="1"/>
</dbReference>
<dbReference type="InterPro" id="IPR037770">
    <property type="entry name" value="CDK7"/>
</dbReference>
<dbReference type="InterPro" id="IPR000719">
    <property type="entry name" value="Prot_kinase_dom"/>
</dbReference>
<dbReference type="PANTHER" id="PTHR24056:SF0">
    <property type="entry name" value="CYCLIN-DEPENDENT KINASE 7"/>
    <property type="match status" value="1"/>
</dbReference>
<evidence type="ECO:0000256" key="2">
    <source>
        <dbReference type="ARBA" id="ARBA00006485"/>
    </source>
</evidence>
<dbReference type="EMBL" id="KV454411">
    <property type="protein sequence ID" value="ODQ64619.1"/>
    <property type="molecule type" value="Genomic_DNA"/>
</dbReference>
<feature type="binding site" evidence="14">
    <location>
        <begin position="21"/>
        <end position="29"/>
    </location>
    <ligand>
        <name>ATP</name>
        <dbReference type="ChEBI" id="CHEBI:30616"/>
    </ligand>
</feature>
<keyword evidence="8 14" id="KW-0547">Nucleotide-binding</keyword>
<comment type="similarity">
    <text evidence="2">Belongs to the protein kinase superfamily. CMGC Ser/Thr protein kinase family. CDC2/CDKX subfamily.</text>
</comment>
<evidence type="ECO:0000256" key="10">
    <source>
        <dbReference type="ARBA" id="ARBA00022840"/>
    </source>
</evidence>
<dbReference type="STRING" id="857566.A0A1E3PGT5"/>
<sequence length="319" mass="36102">METAKEHNLIAQSRYSKEKKVGEGTYAVVYVGRQVDTGKAIAIKQIKVSEFKDGLDMSAIREIKFLQELKHINIIALIDVFSSDANLSLVLEYLPADLEMLIKDKTIIFSPADVKSWMLMTLRGLHHCHRNGILHRDLKPNNLLLAPGGELKLADFGLARAIPSPRDKLTPTVVTRWYRAPELLFGARHYTTAIDVWSVGIIFAELMLRTPYLPGADDINQIDVTFRALGTPTEDIWSGVSQLPKYQAMKIYPFPSRQELRNRFLAASENALSLMIQMTQLNPSTRIDSTEALLSSYFSESPRPTTPRHLPKKTERRLE</sequence>
<dbReference type="InterPro" id="IPR050108">
    <property type="entry name" value="CDK"/>
</dbReference>
<keyword evidence="5" id="KW-0597">Phosphoprotein</keyword>
<dbReference type="GO" id="GO:0032968">
    <property type="term" value="P:positive regulation of transcription elongation by RNA polymerase II"/>
    <property type="evidence" value="ECO:0007669"/>
    <property type="project" value="UniProtKB-ARBA"/>
</dbReference>
<dbReference type="GO" id="GO:0070985">
    <property type="term" value="C:transcription factor TFIIK complex"/>
    <property type="evidence" value="ECO:0007669"/>
    <property type="project" value="EnsemblFungi"/>
</dbReference>
<evidence type="ECO:0000256" key="17">
    <source>
        <dbReference type="SAM" id="MobiDB-lite"/>
    </source>
</evidence>
<evidence type="ECO:0000256" key="7">
    <source>
        <dbReference type="ARBA" id="ARBA00022679"/>
    </source>
</evidence>
<dbReference type="Gene3D" id="3.30.200.20">
    <property type="entry name" value="Phosphorylase Kinase, domain 1"/>
    <property type="match status" value="1"/>
</dbReference>
<organism evidence="19 20">
    <name type="scientific">Nadsonia fulvescens var. elongata DSM 6958</name>
    <dbReference type="NCBI Taxonomy" id="857566"/>
    <lineage>
        <taxon>Eukaryota</taxon>
        <taxon>Fungi</taxon>
        <taxon>Dikarya</taxon>
        <taxon>Ascomycota</taxon>
        <taxon>Saccharomycotina</taxon>
        <taxon>Dipodascomycetes</taxon>
        <taxon>Dipodascales</taxon>
        <taxon>Dipodascales incertae sedis</taxon>
        <taxon>Nadsonia</taxon>
    </lineage>
</organism>
<feature type="active site" description="Proton acceptor" evidence="13">
    <location>
        <position position="137"/>
    </location>
</feature>
<evidence type="ECO:0000256" key="15">
    <source>
        <dbReference type="PROSITE-ProRule" id="PRU10141"/>
    </source>
</evidence>
<keyword evidence="20" id="KW-1185">Reference proteome</keyword>
<feature type="binding site" evidence="14 15">
    <location>
        <position position="44"/>
    </location>
    <ligand>
        <name>ATP</name>
        <dbReference type="ChEBI" id="CHEBI:30616"/>
    </ligand>
</feature>
<keyword evidence="11" id="KW-0539">Nucleus</keyword>
<dbReference type="GO" id="GO:0016251">
    <property type="term" value="F:RNA polymerase II general transcription initiation factor activity"/>
    <property type="evidence" value="ECO:0007669"/>
    <property type="project" value="EnsemblFungi"/>
</dbReference>
<evidence type="ECO:0000313" key="19">
    <source>
        <dbReference type="EMBL" id="ODQ64619.1"/>
    </source>
</evidence>
<comment type="subcellular location">
    <subcellularLocation>
        <location evidence="1">Nucleus</location>
    </subcellularLocation>
</comment>
<evidence type="ECO:0000256" key="9">
    <source>
        <dbReference type="ARBA" id="ARBA00022777"/>
    </source>
</evidence>
<dbReference type="GO" id="GO:0051301">
    <property type="term" value="P:cell division"/>
    <property type="evidence" value="ECO:0007669"/>
    <property type="project" value="UniProtKB-KW"/>
</dbReference>
<dbReference type="GO" id="GO:0000785">
    <property type="term" value="C:chromatin"/>
    <property type="evidence" value="ECO:0007669"/>
    <property type="project" value="EnsemblFungi"/>
</dbReference>
<dbReference type="CDD" id="cd07841">
    <property type="entry name" value="STKc_CDK7"/>
    <property type="match status" value="1"/>
</dbReference>
<dbReference type="OrthoDB" id="1732493at2759"/>
<dbReference type="InterPro" id="IPR008271">
    <property type="entry name" value="Ser/Thr_kinase_AS"/>
</dbReference>
<dbReference type="PROSITE" id="PS00108">
    <property type="entry name" value="PROTEIN_KINASE_ST"/>
    <property type="match status" value="1"/>
</dbReference>
<dbReference type="SMART" id="SM00220">
    <property type="entry name" value="S_TKc"/>
    <property type="match status" value="1"/>
</dbReference>
<dbReference type="AlphaFoldDB" id="A0A1E3PGT5"/>
<keyword evidence="7" id="KW-0808">Transferase</keyword>
<feature type="domain" description="Protein kinase" evidence="18">
    <location>
        <begin position="15"/>
        <end position="298"/>
    </location>
</feature>
<dbReference type="SUPFAM" id="SSF56112">
    <property type="entry name" value="Protein kinase-like (PK-like)"/>
    <property type="match status" value="1"/>
</dbReference>
<dbReference type="Pfam" id="PF00069">
    <property type="entry name" value="Pkinase"/>
    <property type="match status" value="1"/>
</dbReference>
<protein>
    <recommendedName>
        <fullName evidence="3">[RNA-polymerase]-subunit kinase</fullName>
        <ecNumber evidence="3">2.7.11.23</ecNumber>
    </recommendedName>
</protein>
<dbReference type="GO" id="GO:0004693">
    <property type="term" value="F:cyclin-dependent protein serine/threonine kinase activity"/>
    <property type="evidence" value="ECO:0007669"/>
    <property type="project" value="EnsemblFungi"/>
</dbReference>
<evidence type="ECO:0000256" key="4">
    <source>
        <dbReference type="ARBA" id="ARBA00022527"/>
    </source>
</evidence>
<keyword evidence="12" id="KW-0131">Cell cycle</keyword>
<keyword evidence="6" id="KW-0132">Cell division</keyword>
<evidence type="ECO:0000256" key="11">
    <source>
        <dbReference type="ARBA" id="ARBA00023242"/>
    </source>
</evidence>
<keyword evidence="4 16" id="KW-0723">Serine/threonine-protein kinase</keyword>
<accession>A0A1E3PGT5</accession>
<gene>
    <name evidence="19" type="ORF">NADFUDRAFT_74994</name>
</gene>
<dbReference type="Proteomes" id="UP000095009">
    <property type="component" value="Unassembled WGS sequence"/>
</dbReference>
<proteinExistence type="inferred from homology"/>
<dbReference type="FunFam" id="3.30.200.20:FF:000554">
    <property type="entry name" value="CMGC/CDK/CDK7 protein kinase"/>
    <property type="match status" value="1"/>
</dbReference>
<dbReference type="InterPro" id="IPR017441">
    <property type="entry name" value="Protein_kinase_ATP_BS"/>
</dbReference>
<dbReference type="PANTHER" id="PTHR24056">
    <property type="entry name" value="CELL DIVISION PROTEIN KINASE"/>
    <property type="match status" value="1"/>
</dbReference>
<dbReference type="GO" id="GO:0006367">
    <property type="term" value="P:transcription initiation at RNA polymerase II promoter"/>
    <property type="evidence" value="ECO:0007669"/>
    <property type="project" value="EnsemblFungi"/>
</dbReference>
<evidence type="ECO:0000256" key="5">
    <source>
        <dbReference type="ARBA" id="ARBA00022553"/>
    </source>
</evidence>
<dbReference type="GO" id="GO:0005524">
    <property type="term" value="F:ATP binding"/>
    <property type="evidence" value="ECO:0007669"/>
    <property type="project" value="UniProtKB-UniRule"/>
</dbReference>
<feature type="region of interest" description="Disordered" evidence="17">
    <location>
        <begin position="298"/>
        <end position="319"/>
    </location>
</feature>
<evidence type="ECO:0000256" key="16">
    <source>
        <dbReference type="RuleBase" id="RU000304"/>
    </source>
</evidence>